<sequence>MTAILVLGAGPAALVSAMLLKRMGHEVQVIGRIRRHSAMEGASPRVIEGLNRLQCRHALALLGQRWQRVASWAGEYREINGEYVIDRRQLDAALLEDLLDAGVSFVDGRVMQVHKSPEGWRVLAELSSGEPVEHEAQFLVEARGRAAPKSAPDVFSGPMGVAMTGYFKGRPFEQSLTVTEPFDQGWAWATADTQGRCSVQLVVDHAHPGLQGSKSLAALHAQLYQRLQLIPERLGDLLAEGEISSRGIQPTLRANLVDSSQLRVGDAAYSCDPLSGHGMYEAVSAAFAAAPTINTLLRRPEHTELPSRFYRERAQTLFHQRFNTAVEFYQNEPRWLEQPFWANRRNQTTTVVSHAGEQAGSRVESTAVVEDGFIVESKVLVCADHPRGVRFVAGVDVVQLLETRRKLSDEPSVGQLAQLLQAHPERVAAALGWLRQIPGVAL</sequence>
<gene>
    <name evidence="2" type="ORF">WG219_04500</name>
</gene>
<organism evidence="2 3">
    <name type="scientific">Ectopseudomonas mendocina</name>
    <name type="common">Pseudomonas mendocina</name>
    <dbReference type="NCBI Taxonomy" id="300"/>
    <lineage>
        <taxon>Bacteria</taxon>
        <taxon>Pseudomonadati</taxon>
        <taxon>Pseudomonadota</taxon>
        <taxon>Gammaproteobacteria</taxon>
        <taxon>Pseudomonadales</taxon>
        <taxon>Pseudomonadaceae</taxon>
        <taxon>Ectopseudomonas</taxon>
    </lineage>
</organism>
<proteinExistence type="predicted"/>
<dbReference type="InterPro" id="IPR036188">
    <property type="entry name" value="FAD/NAD-bd_sf"/>
</dbReference>
<keyword evidence="3" id="KW-1185">Reference proteome</keyword>
<accession>A0ABZ2RIA0</accession>
<dbReference type="PANTHER" id="PTHR43747">
    <property type="entry name" value="FAD-BINDING PROTEIN"/>
    <property type="match status" value="1"/>
</dbReference>
<dbReference type="SUPFAM" id="SSF51905">
    <property type="entry name" value="FAD/NAD(P)-binding domain"/>
    <property type="match status" value="1"/>
</dbReference>
<dbReference type="PRINTS" id="PR00420">
    <property type="entry name" value="RNGMNOXGNASE"/>
</dbReference>
<name>A0ABZ2RIA0_ECTME</name>
<evidence type="ECO:0000313" key="2">
    <source>
        <dbReference type="EMBL" id="WXL26746.1"/>
    </source>
</evidence>
<dbReference type="InterPro" id="IPR050816">
    <property type="entry name" value="Flavin-dep_Halogenase_NPB"/>
</dbReference>
<dbReference type="EMBL" id="CP148074">
    <property type="protein sequence ID" value="WXL26746.1"/>
    <property type="molecule type" value="Genomic_DNA"/>
</dbReference>
<dbReference type="Gene3D" id="3.50.50.60">
    <property type="entry name" value="FAD/NAD(P)-binding domain"/>
    <property type="match status" value="1"/>
</dbReference>
<keyword evidence="1" id="KW-0560">Oxidoreductase</keyword>
<protein>
    <submittedName>
        <fullName evidence="2">Lycopene cyclase family protein</fullName>
    </submittedName>
</protein>
<dbReference type="Proteomes" id="UP001476583">
    <property type="component" value="Chromosome"/>
</dbReference>
<evidence type="ECO:0000313" key="3">
    <source>
        <dbReference type="Proteomes" id="UP001476583"/>
    </source>
</evidence>
<dbReference type="PANTHER" id="PTHR43747:SF5">
    <property type="entry name" value="FAD-BINDING DOMAIN-CONTAINING PROTEIN"/>
    <property type="match status" value="1"/>
</dbReference>
<evidence type="ECO:0000256" key="1">
    <source>
        <dbReference type="ARBA" id="ARBA00023002"/>
    </source>
</evidence>
<dbReference type="Pfam" id="PF05834">
    <property type="entry name" value="Lycopene_cycl"/>
    <property type="match status" value="1"/>
</dbReference>
<reference evidence="2 3" key="1">
    <citation type="submission" date="2024-03" db="EMBL/GenBank/DDBJ databases">
        <title>Complete genome of BD2.</title>
        <authorList>
            <person name="Cao G."/>
        </authorList>
    </citation>
    <scope>NUCLEOTIDE SEQUENCE [LARGE SCALE GENOMIC DNA]</scope>
    <source>
        <strain evidence="2 3">BD2</strain>
    </source>
</reference>